<dbReference type="GeneID" id="7442514"/>
<dbReference type="PANTHER" id="PTHR11571">
    <property type="entry name" value="GLUTATHIONE S-TRANSFERASE"/>
    <property type="match status" value="1"/>
</dbReference>
<dbReference type="InterPro" id="IPR010987">
    <property type="entry name" value="Glutathione-S-Trfase_C-like"/>
</dbReference>
<gene>
    <name evidence="3" type="ORF">THAPSDRAFT_269866</name>
</gene>
<dbReference type="InterPro" id="IPR050213">
    <property type="entry name" value="GST_superfamily"/>
</dbReference>
<dbReference type="SUPFAM" id="SSF47616">
    <property type="entry name" value="GST C-terminal domain-like"/>
    <property type="match status" value="1"/>
</dbReference>
<evidence type="ECO:0000313" key="4">
    <source>
        <dbReference type="Proteomes" id="UP000001449"/>
    </source>
</evidence>
<dbReference type="Proteomes" id="UP000001449">
    <property type="component" value="Chromosome 16"/>
</dbReference>
<dbReference type="HOGENOM" id="CLU_039475_1_2_1"/>
<dbReference type="KEGG" id="tps:THAPSDRAFT_269866"/>
<dbReference type="PANTHER" id="PTHR11571:SF150">
    <property type="entry name" value="GLUTATHIONE S-TRANSFERASE"/>
    <property type="match status" value="1"/>
</dbReference>
<organism evidence="3 4">
    <name type="scientific">Thalassiosira pseudonana</name>
    <name type="common">Marine diatom</name>
    <name type="synonym">Cyclotella nana</name>
    <dbReference type="NCBI Taxonomy" id="35128"/>
    <lineage>
        <taxon>Eukaryota</taxon>
        <taxon>Sar</taxon>
        <taxon>Stramenopiles</taxon>
        <taxon>Ochrophyta</taxon>
        <taxon>Bacillariophyta</taxon>
        <taxon>Coscinodiscophyceae</taxon>
        <taxon>Thalassiosirophycidae</taxon>
        <taxon>Thalassiosirales</taxon>
        <taxon>Thalassiosiraceae</taxon>
        <taxon>Thalassiosira</taxon>
    </lineage>
</organism>
<dbReference type="SUPFAM" id="SSF52833">
    <property type="entry name" value="Thioredoxin-like"/>
    <property type="match status" value="1"/>
</dbReference>
<dbReference type="AlphaFoldDB" id="B8LCI6"/>
<dbReference type="PROSITE" id="PS50404">
    <property type="entry name" value="GST_NTER"/>
    <property type="match status" value="1"/>
</dbReference>
<accession>B8LCI6</accession>
<dbReference type="SFLD" id="SFLDS00019">
    <property type="entry name" value="Glutathione_Transferase_(cytos"/>
    <property type="match status" value="1"/>
</dbReference>
<feature type="domain" description="GST N-terminal" evidence="1">
    <location>
        <begin position="15"/>
        <end position="93"/>
    </location>
</feature>
<dbReference type="EC" id="2.5.1.18" evidence="3"/>
<sequence>MSSEAARKLLISDSGKLKLEYFAIEGVAQATRLALTVADVPFDDVHVTWEQWAAKKASTKYGMLPEMILPDGTLVTQSGAMLRLAAEADPTGKLFPADVMKRTKVEEVMGLVGDLARAWSPSLYVSMRPHFFGYPTADEWDKDEKEATVKKVREQFMSVDFPKFMGFFTNLIKEHGEKFLCGEDMTIADIMAYQQIAYFGKGIADHVPKDCLDEYKEIGAWMGRIEANPKIAAFQSKK</sequence>
<dbReference type="Gene3D" id="1.20.1050.10">
    <property type="match status" value="1"/>
</dbReference>
<dbReference type="InterPro" id="IPR004046">
    <property type="entry name" value="GST_C"/>
</dbReference>
<dbReference type="InterPro" id="IPR004045">
    <property type="entry name" value="Glutathione_S-Trfase_N"/>
</dbReference>
<reference evidence="3 4" key="1">
    <citation type="journal article" date="2004" name="Science">
        <title>The genome of the diatom Thalassiosira pseudonana: ecology, evolution, and metabolism.</title>
        <authorList>
            <person name="Armbrust E.V."/>
            <person name="Berges J.A."/>
            <person name="Bowler C."/>
            <person name="Green B.R."/>
            <person name="Martinez D."/>
            <person name="Putnam N.H."/>
            <person name="Zhou S."/>
            <person name="Allen A.E."/>
            <person name="Apt K.E."/>
            <person name="Bechner M."/>
            <person name="Brzezinski M.A."/>
            <person name="Chaal B.K."/>
            <person name="Chiovitti A."/>
            <person name="Davis A.K."/>
            <person name="Demarest M.S."/>
            <person name="Detter J.C."/>
            <person name="Glavina T."/>
            <person name="Goodstein D."/>
            <person name="Hadi M.Z."/>
            <person name="Hellsten U."/>
            <person name="Hildebrand M."/>
            <person name="Jenkins B.D."/>
            <person name="Jurka J."/>
            <person name="Kapitonov V.V."/>
            <person name="Kroger N."/>
            <person name="Lau W.W."/>
            <person name="Lane T.W."/>
            <person name="Larimer F.W."/>
            <person name="Lippmeier J.C."/>
            <person name="Lucas S."/>
            <person name="Medina M."/>
            <person name="Montsant A."/>
            <person name="Obornik M."/>
            <person name="Parker M.S."/>
            <person name="Palenik B."/>
            <person name="Pazour G.J."/>
            <person name="Richardson P.M."/>
            <person name="Rynearson T.A."/>
            <person name="Saito M.A."/>
            <person name="Schwartz D.C."/>
            <person name="Thamatrakoln K."/>
            <person name="Valentin K."/>
            <person name="Vardi A."/>
            <person name="Wilkerson F.P."/>
            <person name="Rokhsar D.S."/>
        </authorList>
    </citation>
    <scope>NUCLEOTIDE SEQUENCE [LARGE SCALE GENOMIC DNA]</scope>
    <source>
        <strain evidence="3 4">CCMP1335</strain>
    </source>
</reference>
<proteinExistence type="predicted"/>
<dbReference type="GO" id="GO:0006749">
    <property type="term" value="P:glutathione metabolic process"/>
    <property type="evidence" value="ECO:0000318"/>
    <property type="project" value="GO_Central"/>
</dbReference>
<dbReference type="InterPro" id="IPR036282">
    <property type="entry name" value="Glutathione-S-Trfase_C_sf"/>
</dbReference>
<name>B8LCI6_THAPS</name>
<dbReference type="STRING" id="35128.B8LCI6"/>
<dbReference type="eggNOG" id="KOG1695">
    <property type="taxonomic scope" value="Eukaryota"/>
</dbReference>
<dbReference type="Pfam" id="PF14497">
    <property type="entry name" value="GST_C_3"/>
    <property type="match status" value="1"/>
</dbReference>
<dbReference type="EMBL" id="DS999417">
    <property type="protein sequence ID" value="EED86989.1"/>
    <property type="molecule type" value="Genomic_DNA"/>
</dbReference>
<dbReference type="InParanoid" id="B8LCI6"/>
<evidence type="ECO:0000313" key="3">
    <source>
        <dbReference type="EMBL" id="EED86989.1"/>
    </source>
</evidence>
<dbReference type="PaxDb" id="35128-Thaps269866"/>
<feature type="domain" description="GST C-terminal" evidence="2">
    <location>
        <begin position="98"/>
        <end position="238"/>
    </location>
</feature>
<dbReference type="InterPro" id="IPR040079">
    <property type="entry name" value="Glutathione_S-Trfase"/>
</dbReference>
<dbReference type="FunFam" id="3.40.30.10:FF:000310">
    <property type="entry name" value="Predicted protein"/>
    <property type="match status" value="1"/>
</dbReference>
<dbReference type="OMA" id="PWFKEQD"/>
<protein>
    <submittedName>
        <fullName evidence="3">Glutathione s-transferase</fullName>
        <ecNumber evidence="3">2.5.1.18</ecNumber>
    </submittedName>
</protein>
<reference evidence="3 4" key="2">
    <citation type="journal article" date="2008" name="Nature">
        <title>The Phaeodactylum genome reveals the evolutionary history of diatom genomes.</title>
        <authorList>
            <person name="Bowler C."/>
            <person name="Allen A.E."/>
            <person name="Badger J.H."/>
            <person name="Grimwood J."/>
            <person name="Jabbari K."/>
            <person name="Kuo A."/>
            <person name="Maheswari U."/>
            <person name="Martens C."/>
            <person name="Maumus F."/>
            <person name="Otillar R.P."/>
            <person name="Rayko E."/>
            <person name="Salamov A."/>
            <person name="Vandepoele K."/>
            <person name="Beszteri B."/>
            <person name="Gruber A."/>
            <person name="Heijde M."/>
            <person name="Katinka M."/>
            <person name="Mock T."/>
            <person name="Valentin K."/>
            <person name="Verret F."/>
            <person name="Berges J.A."/>
            <person name="Brownlee C."/>
            <person name="Cadoret J.P."/>
            <person name="Chiovitti A."/>
            <person name="Choi C.J."/>
            <person name="Coesel S."/>
            <person name="De Martino A."/>
            <person name="Detter J.C."/>
            <person name="Durkin C."/>
            <person name="Falciatore A."/>
            <person name="Fournet J."/>
            <person name="Haruta M."/>
            <person name="Huysman M.J."/>
            <person name="Jenkins B.D."/>
            <person name="Jiroutova K."/>
            <person name="Jorgensen R.E."/>
            <person name="Joubert Y."/>
            <person name="Kaplan A."/>
            <person name="Kroger N."/>
            <person name="Kroth P.G."/>
            <person name="La Roche J."/>
            <person name="Lindquist E."/>
            <person name="Lommer M."/>
            <person name="Martin-Jezequel V."/>
            <person name="Lopez P.J."/>
            <person name="Lucas S."/>
            <person name="Mangogna M."/>
            <person name="McGinnis K."/>
            <person name="Medlin L.K."/>
            <person name="Montsant A."/>
            <person name="Oudot-Le Secq M.P."/>
            <person name="Napoli C."/>
            <person name="Obornik M."/>
            <person name="Parker M.S."/>
            <person name="Petit J.L."/>
            <person name="Porcel B.M."/>
            <person name="Poulsen N."/>
            <person name="Robison M."/>
            <person name="Rychlewski L."/>
            <person name="Rynearson T.A."/>
            <person name="Schmutz J."/>
            <person name="Shapiro H."/>
            <person name="Siaut M."/>
            <person name="Stanley M."/>
            <person name="Sussman M.R."/>
            <person name="Taylor A.R."/>
            <person name="Vardi A."/>
            <person name="von Dassow P."/>
            <person name="Vyverman W."/>
            <person name="Willis A."/>
            <person name="Wyrwicz L.S."/>
            <person name="Rokhsar D.S."/>
            <person name="Weissenbach J."/>
            <person name="Armbrust E.V."/>
            <person name="Green B.R."/>
            <person name="Van de Peer Y."/>
            <person name="Grigoriev I.V."/>
        </authorList>
    </citation>
    <scope>NUCLEOTIDE SEQUENCE [LARGE SCALE GENOMIC DNA]</scope>
    <source>
        <strain evidence="3 4">CCMP1335</strain>
    </source>
</reference>
<evidence type="ECO:0000259" key="1">
    <source>
        <dbReference type="PROSITE" id="PS50404"/>
    </source>
</evidence>
<keyword evidence="4" id="KW-1185">Reference proteome</keyword>
<dbReference type="Gene3D" id="3.40.30.10">
    <property type="entry name" value="Glutaredoxin"/>
    <property type="match status" value="1"/>
</dbReference>
<dbReference type="GO" id="GO:0004364">
    <property type="term" value="F:glutathione transferase activity"/>
    <property type="evidence" value="ECO:0000318"/>
    <property type="project" value="GO_Central"/>
</dbReference>
<dbReference type="PROSITE" id="PS50405">
    <property type="entry name" value="GST_CTER"/>
    <property type="match status" value="1"/>
</dbReference>
<dbReference type="InterPro" id="IPR036249">
    <property type="entry name" value="Thioredoxin-like_sf"/>
</dbReference>
<dbReference type="RefSeq" id="XP_002296788.1">
    <property type="nucleotide sequence ID" value="XM_002296752.1"/>
</dbReference>
<keyword evidence="3" id="KW-0808">Transferase</keyword>
<evidence type="ECO:0000259" key="2">
    <source>
        <dbReference type="PROSITE" id="PS50405"/>
    </source>
</evidence>